<sequence>MIELELTPSQPLGLSTMSMAFSILTAADREPARKLETPLLGRRFAVNL</sequence>
<protein>
    <submittedName>
        <fullName evidence="1">Uncharacterized protein</fullName>
    </submittedName>
</protein>
<dbReference type="RefSeq" id="WP_165569732.1">
    <property type="nucleotide sequence ID" value="NZ_AZYP01000091.1"/>
</dbReference>
<reference evidence="1" key="1">
    <citation type="submission" date="2022-02" db="EMBL/GenBank/DDBJ databases">
        <title>Crop Bioprotection Bacillus Genome Sequencing.</title>
        <authorList>
            <person name="Dunlap C."/>
        </authorList>
    </citation>
    <scope>NUCLEOTIDE SEQUENCE</scope>
    <source>
        <strain evidence="1">T20C14</strain>
    </source>
</reference>
<proteinExistence type="predicted"/>
<dbReference type="EMBL" id="JALAXI010000008">
    <property type="protein sequence ID" value="MCY9280052.1"/>
    <property type="molecule type" value="Genomic_DNA"/>
</dbReference>
<evidence type="ECO:0000313" key="1">
    <source>
        <dbReference type="EMBL" id="MCY9280052.1"/>
    </source>
</evidence>
<gene>
    <name evidence="1" type="ORF">MOE73_08260</name>
</gene>
<dbReference type="AlphaFoldDB" id="A0AA90EXX8"/>
<comment type="caution">
    <text evidence="1">The sequence shown here is derived from an EMBL/GenBank/DDBJ whole genome shotgun (WGS) entry which is preliminary data.</text>
</comment>
<evidence type="ECO:0000313" key="2">
    <source>
        <dbReference type="Proteomes" id="UP001066455"/>
    </source>
</evidence>
<name>A0AA90EXX8_9BACI</name>
<accession>A0AA90EXX8</accession>
<dbReference type="Proteomes" id="UP001066455">
    <property type="component" value="Unassembled WGS sequence"/>
</dbReference>
<organism evidence="1 2">
    <name type="scientific">Bacillus haynesii</name>
    <dbReference type="NCBI Taxonomy" id="1925021"/>
    <lineage>
        <taxon>Bacteria</taxon>
        <taxon>Bacillati</taxon>
        <taxon>Bacillota</taxon>
        <taxon>Bacilli</taxon>
        <taxon>Bacillales</taxon>
        <taxon>Bacillaceae</taxon>
        <taxon>Bacillus</taxon>
    </lineage>
</organism>